<dbReference type="Gene3D" id="2.60.40.1180">
    <property type="entry name" value="Golgi alpha-mannosidase II"/>
    <property type="match status" value="1"/>
</dbReference>
<keyword evidence="1 4" id="KW-0378">Hydrolase</keyword>
<dbReference type="Gene3D" id="3.20.20.80">
    <property type="entry name" value="Glycosidases"/>
    <property type="match status" value="1"/>
</dbReference>
<dbReference type="InterPro" id="IPR006047">
    <property type="entry name" value="GH13_cat_dom"/>
</dbReference>
<reference evidence="4 5" key="1">
    <citation type="submission" date="2019-02" db="EMBL/GenBank/DDBJ databases">
        <title>Deep-cultivation of Planctomycetes and their phenomic and genomic characterization uncovers novel biology.</title>
        <authorList>
            <person name="Wiegand S."/>
            <person name="Jogler M."/>
            <person name="Boedeker C."/>
            <person name="Pinto D."/>
            <person name="Vollmers J."/>
            <person name="Rivas-Marin E."/>
            <person name="Kohn T."/>
            <person name="Peeters S.H."/>
            <person name="Heuer A."/>
            <person name="Rast P."/>
            <person name="Oberbeckmann S."/>
            <person name="Bunk B."/>
            <person name="Jeske O."/>
            <person name="Meyerdierks A."/>
            <person name="Storesund J.E."/>
            <person name="Kallscheuer N."/>
            <person name="Luecker S."/>
            <person name="Lage O.M."/>
            <person name="Pohl T."/>
            <person name="Merkel B.J."/>
            <person name="Hornburger P."/>
            <person name="Mueller R.-W."/>
            <person name="Bruemmer F."/>
            <person name="Labrenz M."/>
            <person name="Spormann A.M."/>
            <person name="Op Den Camp H."/>
            <person name="Overmann J."/>
            <person name="Amann R."/>
            <person name="Jetten M.S.M."/>
            <person name="Mascher T."/>
            <person name="Medema M.H."/>
            <person name="Devos D.P."/>
            <person name="Kaster A.-K."/>
            <person name="Ovreas L."/>
            <person name="Rohde M."/>
            <person name="Galperin M.Y."/>
            <person name="Jogler C."/>
        </authorList>
    </citation>
    <scope>NUCLEOTIDE SEQUENCE [LARGE SCALE GENOMIC DNA]</scope>
    <source>
        <strain evidence="4 5">KOR34</strain>
    </source>
</reference>
<comment type="caution">
    <text evidence="4">The sequence shown here is derived from an EMBL/GenBank/DDBJ whole genome shotgun (WGS) entry which is preliminary data.</text>
</comment>
<evidence type="ECO:0000259" key="3">
    <source>
        <dbReference type="SMART" id="SM00642"/>
    </source>
</evidence>
<dbReference type="Pfam" id="PF00128">
    <property type="entry name" value="Alpha-amylase"/>
    <property type="match status" value="2"/>
</dbReference>
<dbReference type="PANTHER" id="PTHR10357:SF210">
    <property type="entry name" value="MALTODEXTRIN GLUCOSIDASE"/>
    <property type="match status" value="1"/>
</dbReference>
<name>A0A5C5UZM8_9BACT</name>
<dbReference type="SUPFAM" id="SSF51445">
    <property type="entry name" value="(Trans)glycosidases"/>
    <property type="match status" value="1"/>
</dbReference>
<gene>
    <name evidence="4" type="primary">tvaII</name>
    <name evidence="4" type="ORF">KOR34_46750</name>
</gene>
<dbReference type="RefSeq" id="WP_146568476.1">
    <property type="nucleotide sequence ID" value="NZ_SIHJ01000004.1"/>
</dbReference>
<dbReference type="InterPro" id="IPR013780">
    <property type="entry name" value="Glyco_hydro_b"/>
</dbReference>
<dbReference type="Pfam" id="PF02806">
    <property type="entry name" value="Alpha-amylase_C"/>
    <property type="match status" value="1"/>
</dbReference>
<dbReference type="CDD" id="cd11338">
    <property type="entry name" value="AmyAc_CMD"/>
    <property type="match status" value="1"/>
</dbReference>
<dbReference type="EC" id="3.2.1.135" evidence="4"/>
<dbReference type="EMBL" id="SIHJ01000004">
    <property type="protein sequence ID" value="TWT31299.1"/>
    <property type="molecule type" value="Genomic_DNA"/>
</dbReference>
<dbReference type="GO" id="GO:0031216">
    <property type="term" value="F:neopullulanase activity"/>
    <property type="evidence" value="ECO:0007669"/>
    <property type="project" value="UniProtKB-EC"/>
</dbReference>
<dbReference type="InterPro" id="IPR006048">
    <property type="entry name" value="A-amylase/branching_C"/>
</dbReference>
<dbReference type="GO" id="GO:0005975">
    <property type="term" value="P:carbohydrate metabolic process"/>
    <property type="evidence" value="ECO:0007669"/>
    <property type="project" value="InterPro"/>
</dbReference>
<evidence type="ECO:0000313" key="5">
    <source>
        <dbReference type="Proteomes" id="UP000316714"/>
    </source>
</evidence>
<accession>A0A5C5UZM8</accession>
<protein>
    <submittedName>
        <fullName evidence="4">Neopullulanase 2</fullName>
        <ecNumber evidence="4">3.2.1.135</ecNumber>
    </submittedName>
</protein>
<dbReference type="PANTHER" id="PTHR10357">
    <property type="entry name" value="ALPHA-AMYLASE FAMILY MEMBER"/>
    <property type="match status" value="1"/>
</dbReference>
<dbReference type="SMART" id="SM00642">
    <property type="entry name" value="Aamy"/>
    <property type="match status" value="1"/>
</dbReference>
<dbReference type="Proteomes" id="UP000316714">
    <property type="component" value="Unassembled WGS sequence"/>
</dbReference>
<sequence>MPAHAPLSSPPLLRWVVLLIATLGGRALAQVGDHEVALRTDPTPSRTSTMPDWAVGAVFYQVFPERFCNGDATNDPTRQSLESPDRVPVDWKVSPWTGDWYARAAWEKSLGADFFEHGVFDRRYGGDLQGVIDKLDYLQDLGVDALYLNPVFYARSLHKYDAAAFHHIDPHFGPDPAGDFEAMSRETPDPATWRWTAADKLFLELLRRAHDRNIRIVVDGVFNHTGREFFAFADLRKKQEQSIYKDWYIVQSFDNPATDADEFAYRGWWGVESLPEFADNAAGDNLHPGPKEYILAVTRRWMDPDGDGDPSDGVDGWRLDCAGEAPVGFWQEWHRTVRRINPHAYTVAEHWLDAADFVRQAGFSATMNYHGFAFPIKGFLVDDCLSPSDAARMLVERAARFPADTRGGLMSLVDSHDTDRLASMIVNAQGDHPYAEPDRFDYDVSSRVSPRLRSDYDLRKPTARERRIQRMVAVMQATYPGAPTFYYGTEAGMWGADDPCDRMPMVWPHARHDDQQAHPGGADRSSDPVAFDNELHRFYRSLIELRRGSPALQRGVMSIVATDDAQRVLAFRRSDGKRTCLAVFNRGESAAEVALPVPTGAYDVVFAASGAPSQSSSVRIGETLNVRLPGLEAVVLELQPSDR</sequence>
<keyword evidence="5" id="KW-1185">Reference proteome</keyword>
<dbReference type="SUPFAM" id="SSF51011">
    <property type="entry name" value="Glycosyl hydrolase domain"/>
    <property type="match status" value="1"/>
</dbReference>
<feature type="domain" description="Glycosyl hydrolase family 13 catalytic" evidence="3">
    <location>
        <begin position="61"/>
        <end position="546"/>
    </location>
</feature>
<proteinExistence type="predicted"/>
<dbReference type="InterPro" id="IPR017853">
    <property type="entry name" value="GH"/>
</dbReference>
<evidence type="ECO:0000256" key="2">
    <source>
        <dbReference type="ARBA" id="ARBA00023295"/>
    </source>
</evidence>
<organism evidence="4 5">
    <name type="scientific">Posidoniimonas corsicana</name>
    <dbReference type="NCBI Taxonomy" id="1938618"/>
    <lineage>
        <taxon>Bacteria</taxon>
        <taxon>Pseudomonadati</taxon>
        <taxon>Planctomycetota</taxon>
        <taxon>Planctomycetia</taxon>
        <taxon>Pirellulales</taxon>
        <taxon>Lacipirellulaceae</taxon>
        <taxon>Posidoniimonas</taxon>
    </lineage>
</organism>
<evidence type="ECO:0000256" key="1">
    <source>
        <dbReference type="ARBA" id="ARBA00022801"/>
    </source>
</evidence>
<evidence type="ECO:0000313" key="4">
    <source>
        <dbReference type="EMBL" id="TWT31299.1"/>
    </source>
</evidence>
<keyword evidence="2 4" id="KW-0326">Glycosidase</keyword>
<dbReference type="AlphaFoldDB" id="A0A5C5UZM8"/>
<dbReference type="OrthoDB" id="9805159at2"/>